<comment type="caution">
    <text evidence="1">The sequence shown here is derived from an EMBL/GenBank/DDBJ whole genome shotgun (WGS) entry which is preliminary data.</text>
</comment>
<protein>
    <submittedName>
        <fullName evidence="1">Uncharacterized protein</fullName>
    </submittedName>
</protein>
<dbReference type="EMBL" id="JAVRHX010000002">
    <property type="protein sequence ID" value="MDT0594947.1"/>
    <property type="molecule type" value="Genomic_DNA"/>
</dbReference>
<proteinExistence type="predicted"/>
<reference evidence="1 2" key="1">
    <citation type="submission" date="2023-09" db="EMBL/GenBank/DDBJ databases">
        <authorList>
            <person name="Rey-Velasco X."/>
        </authorList>
    </citation>
    <scope>NUCLEOTIDE SEQUENCE [LARGE SCALE GENOMIC DNA]</scope>
    <source>
        <strain evidence="1 2">P117</strain>
    </source>
</reference>
<sequence>MNSLIYAAGVMPPRHFSPEIALKLFMYVSYDILKYNNSWYLFDKPDSVAEHVEWVQDDLALNDVPIVD</sequence>
<dbReference type="RefSeq" id="WP_311368466.1">
    <property type="nucleotide sequence ID" value="NZ_JAVRHX010000002.1"/>
</dbReference>
<gene>
    <name evidence="1" type="ORF">RM552_08855</name>
</gene>
<evidence type="ECO:0000313" key="2">
    <source>
        <dbReference type="Proteomes" id="UP001253545"/>
    </source>
</evidence>
<accession>A0ABU2ZQP3</accession>
<organism evidence="1 2">
    <name type="scientific">Glaciecola petra</name>
    <dbReference type="NCBI Taxonomy" id="3075602"/>
    <lineage>
        <taxon>Bacteria</taxon>
        <taxon>Pseudomonadati</taxon>
        <taxon>Pseudomonadota</taxon>
        <taxon>Gammaproteobacteria</taxon>
        <taxon>Alteromonadales</taxon>
        <taxon>Alteromonadaceae</taxon>
        <taxon>Glaciecola</taxon>
    </lineage>
</organism>
<keyword evidence="2" id="KW-1185">Reference proteome</keyword>
<dbReference type="Proteomes" id="UP001253545">
    <property type="component" value="Unassembled WGS sequence"/>
</dbReference>
<evidence type="ECO:0000313" key="1">
    <source>
        <dbReference type="EMBL" id="MDT0594947.1"/>
    </source>
</evidence>
<name>A0ABU2ZQP3_9ALTE</name>